<proteinExistence type="predicted"/>
<evidence type="ECO:0000256" key="2">
    <source>
        <dbReference type="SAM" id="SignalP"/>
    </source>
</evidence>
<dbReference type="InterPro" id="IPR018803">
    <property type="entry name" value="Ish1/Msc1-like"/>
</dbReference>
<evidence type="ECO:0000256" key="1">
    <source>
        <dbReference type="SAM" id="MobiDB-lite"/>
    </source>
</evidence>
<dbReference type="AlphaFoldDB" id="A0A067PM33"/>
<dbReference type="PANTHER" id="PTHR47372:SF11">
    <property type="entry name" value="RE19971P"/>
    <property type="match status" value="1"/>
</dbReference>
<accession>A0A067PM33</accession>
<feature type="region of interest" description="Disordered" evidence="1">
    <location>
        <begin position="474"/>
        <end position="519"/>
    </location>
</feature>
<protein>
    <recommendedName>
        <fullName evidence="5">Meiotic sister chromatid recombination protein 1</fullName>
    </recommendedName>
</protein>
<dbReference type="Pfam" id="PF10281">
    <property type="entry name" value="Ish1"/>
    <property type="match status" value="5"/>
</dbReference>
<evidence type="ECO:0000313" key="4">
    <source>
        <dbReference type="Proteomes" id="UP000027265"/>
    </source>
</evidence>
<feature type="compositionally biased region" description="Low complexity" evidence="1">
    <location>
        <begin position="474"/>
        <end position="484"/>
    </location>
</feature>
<evidence type="ECO:0008006" key="5">
    <source>
        <dbReference type="Google" id="ProtNLM"/>
    </source>
</evidence>
<organism evidence="3 4">
    <name type="scientific">Jaapia argillacea MUCL 33604</name>
    <dbReference type="NCBI Taxonomy" id="933084"/>
    <lineage>
        <taxon>Eukaryota</taxon>
        <taxon>Fungi</taxon>
        <taxon>Dikarya</taxon>
        <taxon>Basidiomycota</taxon>
        <taxon>Agaricomycotina</taxon>
        <taxon>Agaricomycetes</taxon>
        <taxon>Agaricomycetidae</taxon>
        <taxon>Jaapiales</taxon>
        <taxon>Jaapiaceae</taxon>
        <taxon>Jaapia</taxon>
    </lineage>
</organism>
<dbReference type="Proteomes" id="UP000027265">
    <property type="component" value="Unassembled WGS sequence"/>
</dbReference>
<dbReference type="InParanoid" id="A0A067PM33"/>
<dbReference type="EMBL" id="KL197723">
    <property type="protein sequence ID" value="KDQ55914.1"/>
    <property type="molecule type" value="Genomic_DNA"/>
</dbReference>
<dbReference type="OrthoDB" id="2527403at2759"/>
<gene>
    <name evidence="3" type="ORF">JAAARDRAFT_180063</name>
</gene>
<feature type="signal peptide" evidence="2">
    <location>
        <begin position="1"/>
        <end position="18"/>
    </location>
</feature>
<keyword evidence="2" id="KW-0732">Signal</keyword>
<dbReference type="HOGENOM" id="CLU_022672_2_0_1"/>
<sequence>MRPSSFVVFLVLALGVQASWFSSEQPEYKDWDEKHLKAWLNHHHIEAPKGYSKTQLQDLVEANWNSASVWTAEQYAKLQKSYQDVKDSTFDAWDESRLREFLLEQGVVAPSGPREQLVLAAKQNYKYYTDYASSLSSTASASASTAIHGDSKHQASKSVSSVIAQATQTAARKLDDTKDYVYSTWDDNQLRSYLEEKGVIRTKQQVTRDEMLKYMQDSYASTMDPVWKAWSDSYIRDWLLEHGVIKTDFEKRRDALYGKMNEYYYDTSKPVWSTWSDSDTRQWLIDHNVIKSDAEVKREKMQKLIADNYNNAQDVIWGPWKDSDMRSWLIEHGYLRSDAQVKRDELMKAMNDHYKDASSRTVAYLTWPDARLRAYLREHGVSESGLPTSRPGLLQEVRIRWVQTQTRTESLYNKIRDLVCSGVEIAEEKLGQVLDILGGHVDNSKKYAGEKYEQGKGYANEKYGDATDYAGEKASSASAYGKASTDSLKGRASTESLKGGASSVKGKVMEATGSAKQEL</sequence>
<dbReference type="PANTHER" id="PTHR47372">
    <property type="entry name" value="DAUER UP-REGULATED-RELATED"/>
    <property type="match status" value="1"/>
</dbReference>
<reference evidence="4" key="1">
    <citation type="journal article" date="2014" name="Proc. Natl. Acad. Sci. U.S.A.">
        <title>Extensive sampling of basidiomycete genomes demonstrates inadequacy of the white-rot/brown-rot paradigm for wood decay fungi.</title>
        <authorList>
            <person name="Riley R."/>
            <person name="Salamov A.A."/>
            <person name="Brown D.W."/>
            <person name="Nagy L.G."/>
            <person name="Floudas D."/>
            <person name="Held B.W."/>
            <person name="Levasseur A."/>
            <person name="Lombard V."/>
            <person name="Morin E."/>
            <person name="Otillar R."/>
            <person name="Lindquist E.A."/>
            <person name="Sun H."/>
            <person name="LaButti K.M."/>
            <person name="Schmutz J."/>
            <person name="Jabbour D."/>
            <person name="Luo H."/>
            <person name="Baker S.E."/>
            <person name="Pisabarro A.G."/>
            <person name="Walton J.D."/>
            <person name="Blanchette R.A."/>
            <person name="Henrissat B."/>
            <person name="Martin F."/>
            <person name="Cullen D."/>
            <person name="Hibbett D.S."/>
            <person name="Grigoriev I.V."/>
        </authorList>
    </citation>
    <scope>NUCLEOTIDE SEQUENCE [LARGE SCALE GENOMIC DNA]</scope>
    <source>
        <strain evidence="4">MUCL 33604</strain>
    </source>
</reference>
<feature type="chain" id="PRO_5001643281" description="Meiotic sister chromatid recombination protein 1" evidence="2">
    <location>
        <begin position="19"/>
        <end position="519"/>
    </location>
</feature>
<keyword evidence="4" id="KW-1185">Reference proteome</keyword>
<dbReference type="STRING" id="933084.A0A067PM33"/>
<evidence type="ECO:0000313" key="3">
    <source>
        <dbReference type="EMBL" id="KDQ55914.1"/>
    </source>
</evidence>
<name>A0A067PM33_9AGAM</name>